<evidence type="ECO:0000313" key="9">
    <source>
        <dbReference type="EMBL" id="KAF1968040.1"/>
    </source>
</evidence>
<dbReference type="InterPro" id="IPR029256">
    <property type="entry name" value="Heliccase-ass-bd"/>
</dbReference>
<proteinExistence type="predicted"/>
<dbReference type="Pfam" id="PF14773">
    <property type="entry name" value="VIGSSK"/>
    <property type="match status" value="1"/>
</dbReference>
<dbReference type="SUPFAM" id="SSF52540">
    <property type="entry name" value="P-loop containing nucleoside triphosphate hydrolases"/>
    <property type="match status" value="2"/>
</dbReference>
<evidence type="ECO:0000256" key="6">
    <source>
        <dbReference type="SAM" id="MobiDB-lite"/>
    </source>
</evidence>
<dbReference type="InterPro" id="IPR000330">
    <property type="entry name" value="SNF2_N"/>
</dbReference>
<dbReference type="Pfam" id="PF25806">
    <property type="entry name" value="RHH_ERCC6L2"/>
    <property type="match status" value="1"/>
</dbReference>
<dbReference type="GO" id="GO:0005524">
    <property type="term" value="F:ATP binding"/>
    <property type="evidence" value="ECO:0007669"/>
    <property type="project" value="InterPro"/>
</dbReference>
<name>A0A6A5UUH4_9PLEO</name>
<dbReference type="EMBL" id="ML976725">
    <property type="protein sequence ID" value="KAF1968040.1"/>
    <property type="molecule type" value="Genomic_DNA"/>
</dbReference>
<evidence type="ECO:0000256" key="1">
    <source>
        <dbReference type="ARBA" id="ARBA00004123"/>
    </source>
</evidence>
<dbReference type="Gene3D" id="3.40.50.10810">
    <property type="entry name" value="Tandem AAA-ATPase domain"/>
    <property type="match status" value="1"/>
</dbReference>
<organism evidence="9 10">
    <name type="scientific">Bimuria novae-zelandiae CBS 107.79</name>
    <dbReference type="NCBI Taxonomy" id="1447943"/>
    <lineage>
        <taxon>Eukaryota</taxon>
        <taxon>Fungi</taxon>
        <taxon>Dikarya</taxon>
        <taxon>Ascomycota</taxon>
        <taxon>Pezizomycotina</taxon>
        <taxon>Dothideomycetes</taxon>
        <taxon>Pleosporomycetidae</taxon>
        <taxon>Pleosporales</taxon>
        <taxon>Massarineae</taxon>
        <taxon>Didymosphaeriaceae</taxon>
        <taxon>Bimuria</taxon>
    </lineage>
</organism>
<evidence type="ECO:0000313" key="10">
    <source>
        <dbReference type="Proteomes" id="UP000800036"/>
    </source>
</evidence>
<evidence type="ECO:0000256" key="3">
    <source>
        <dbReference type="ARBA" id="ARBA00022801"/>
    </source>
</evidence>
<evidence type="ECO:0000256" key="4">
    <source>
        <dbReference type="ARBA" id="ARBA00022840"/>
    </source>
</evidence>
<reference evidence="9" key="1">
    <citation type="journal article" date="2020" name="Stud. Mycol.">
        <title>101 Dothideomycetes genomes: a test case for predicting lifestyles and emergence of pathogens.</title>
        <authorList>
            <person name="Haridas S."/>
            <person name="Albert R."/>
            <person name="Binder M."/>
            <person name="Bloem J."/>
            <person name="Labutti K."/>
            <person name="Salamov A."/>
            <person name="Andreopoulos B."/>
            <person name="Baker S."/>
            <person name="Barry K."/>
            <person name="Bills G."/>
            <person name="Bluhm B."/>
            <person name="Cannon C."/>
            <person name="Castanera R."/>
            <person name="Culley D."/>
            <person name="Daum C."/>
            <person name="Ezra D."/>
            <person name="Gonzalez J."/>
            <person name="Henrissat B."/>
            <person name="Kuo A."/>
            <person name="Liang C."/>
            <person name="Lipzen A."/>
            <person name="Lutzoni F."/>
            <person name="Magnuson J."/>
            <person name="Mondo S."/>
            <person name="Nolan M."/>
            <person name="Ohm R."/>
            <person name="Pangilinan J."/>
            <person name="Park H.-J."/>
            <person name="Ramirez L."/>
            <person name="Alfaro M."/>
            <person name="Sun H."/>
            <person name="Tritt A."/>
            <person name="Yoshinaga Y."/>
            <person name="Zwiers L.-H."/>
            <person name="Turgeon B."/>
            <person name="Goodwin S."/>
            <person name="Spatafora J."/>
            <person name="Crous P."/>
            <person name="Grigoriev I."/>
        </authorList>
    </citation>
    <scope>NUCLEOTIDE SEQUENCE</scope>
    <source>
        <strain evidence="9">CBS 107.79</strain>
    </source>
</reference>
<dbReference type="OrthoDB" id="413460at2759"/>
<feature type="domain" description="Helicase ATP-binding" evidence="7">
    <location>
        <begin position="277"/>
        <end position="458"/>
    </location>
</feature>
<dbReference type="PROSITE" id="PS51194">
    <property type="entry name" value="HELICASE_CTER"/>
    <property type="match status" value="1"/>
</dbReference>
<gene>
    <name evidence="9" type="ORF">BU23DRAFT_558882</name>
</gene>
<dbReference type="AlphaFoldDB" id="A0A6A5UUH4"/>
<dbReference type="InterPro" id="IPR038718">
    <property type="entry name" value="SNF2-like_sf"/>
</dbReference>
<keyword evidence="10" id="KW-1185">Reference proteome</keyword>
<feature type="compositionally biased region" description="Basic and acidic residues" evidence="6">
    <location>
        <begin position="1"/>
        <end position="14"/>
    </location>
</feature>
<dbReference type="SMART" id="SM00490">
    <property type="entry name" value="HELICc"/>
    <property type="match status" value="1"/>
</dbReference>
<evidence type="ECO:0000256" key="2">
    <source>
        <dbReference type="ARBA" id="ARBA00022741"/>
    </source>
</evidence>
<dbReference type="CDD" id="cd18793">
    <property type="entry name" value="SF2_C_SNF"/>
    <property type="match status" value="1"/>
</dbReference>
<feature type="compositionally biased region" description="Basic and acidic residues" evidence="6">
    <location>
        <begin position="116"/>
        <end position="126"/>
    </location>
</feature>
<dbReference type="Proteomes" id="UP000800036">
    <property type="component" value="Unassembled WGS sequence"/>
</dbReference>
<evidence type="ECO:0000259" key="7">
    <source>
        <dbReference type="PROSITE" id="PS51192"/>
    </source>
</evidence>
<dbReference type="InterPro" id="IPR050496">
    <property type="entry name" value="SNF2_RAD54_helicase_repair"/>
</dbReference>
<evidence type="ECO:0000256" key="5">
    <source>
        <dbReference type="ARBA" id="ARBA00023242"/>
    </source>
</evidence>
<feature type="region of interest" description="Disordered" evidence="6">
    <location>
        <begin position="70"/>
        <end position="169"/>
    </location>
</feature>
<feature type="region of interest" description="Disordered" evidence="6">
    <location>
        <begin position="966"/>
        <end position="986"/>
    </location>
</feature>
<dbReference type="Pfam" id="PF00176">
    <property type="entry name" value="SNF2-rel_dom"/>
    <property type="match status" value="1"/>
</dbReference>
<dbReference type="FunFam" id="3.40.50.10810:FF:000019">
    <property type="entry name" value="DNA excision repair protein ERCC-6-like 2 isoform X1"/>
    <property type="match status" value="1"/>
</dbReference>
<keyword evidence="5" id="KW-0539">Nucleus</keyword>
<accession>A0A6A5UUH4</accession>
<keyword evidence="2" id="KW-0547">Nucleotide-binding</keyword>
<dbReference type="SMART" id="SM00487">
    <property type="entry name" value="DEXDc"/>
    <property type="match status" value="1"/>
</dbReference>
<dbReference type="PANTHER" id="PTHR45629:SF7">
    <property type="entry name" value="DNA EXCISION REPAIR PROTEIN ERCC-6-RELATED"/>
    <property type="match status" value="1"/>
</dbReference>
<dbReference type="InterPro" id="IPR049730">
    <property type="entry name" value="SNF2/RAD54-like_C"/>
</dbReference>
<dbReference type="PROSITE" id="PS51192">
    <property type="entry name" value="HELICASE_ATP_BIND_1"/>
    <property type="match status" value="1"/>
</dbReference>
<dbReference type="GO" id="GO:0005634">
    <property type="term" value="C:nucleus"/>
    <property type="evidence" value="ECO:0007669"/>
    <property type="project" value="UniProtKB-SubCell"/>
</dbReference>
<evidence type="ECO:0000259" key="8">
    <source>
        <dbReference type="PROSITE" id="PS51194"/>
    </source>
</evidence>
<feature type="domain" description="Helicase C-terminal" evidence="8">
    <location>
        <begin position="651"/>
        <end position="806"/>
    </location>
</feature>
<comment type="subcellular location">
    <subcellularLocation>
        <location evidence="1">Nucleus</location>
    </subcellularLocation>
</comment>
<dbReference type="GO" id="GO:0016787">
    <property type="term" value="F:hydrolase activity"/>
    <property type="evidence" value="ECO:0007669"/>
    <property type="project" value="UniProtKB-KW"/>
</dbReference>
<keyword evidence="3" id="KW-0378">Hydrolase</keyword>
<dbReference type="Gene3D" id="3.40.50.300">
    <property type="entry name" value="P-loop containing nucleotide triphosphate hydrolases"/>
    <property type="match status" value="1"/>
</dbReference>
<feature type="region of interest" description="Disordered" evidence="6">
    <location>
        <begin position="1"/>
        <end position="35"/>
    </location>
</feature>
<dbReference type="InterPro" id="IPR057931">
    <property type="entry name" value="RHH_ERCC6L2"/>
</dbReference>
<keyword evidence="4" id="KW-0067">ATP-binding</keyword>
<dbReference type="InterPro" id="IPR001650">
    <property type="entry name" value="Helicase_C-like"/>
</dbReference>
<sequence>MSCHKSSKEHERALRAFAESQMSSDSEDGLDIVQSTRKGLDLSQYIEELTQSQTQSQDADVREALDDDIEEEFQEVAPPNSKRRPNSANDSSKPGKDRVSDGGQTDSFSFEDWEDDNGRADYEAFKNRHTMKRKRVAVETNRLRAQKKSRAAQATSVVGRKPLPKKSNTDRVLLSTDTAGEDGEGQDTFLDEPIPEYIEARKGELKKLHEAGLRYPPSYEDIDLSDSEQDEKPVLDKAIKTQRPKKDIKLRASGAIIPAPIAQWLRDYQVEGVEFLHERFVKQTGAILGDDMGLGKTIQVIAFLTAAFGKTGTKHDAKCMRKIRRCGDDRWYPRVLIVCPGTLMRNWEDELEKWGWWEVYRYHGNPADRRGVLNAARKGMLEIMITTYDTYRNNESEVNTIDWDCVIADECHQIKNKNAEISKAMNKINALCRIGLTGTAIQNKYEELWNLLNWARPGAYGSAQEWKQMVSLPLKMGQAHDASHAQLADARSKARELVDNILPSVFLRRMKTLIADQLPKKSDRVVFCQLTETQADAYRAFIESEKCEFIRRAKEPCDCGKGKPRGWCCYQEIPSEGEKWSKYMFPCMVTLQKLANHLALLLPISTDKTEKQAKDVENLQLACPDNWPELLRIKDSILKQSQREFCSKWKVLKRLLDYWHLNGDKVLVFSHSVRLLRLMKTLFDLDGTKYNFSYLDGSMCYEDRAKAVADFNADPNQFVFLISTRAGGVGLNITSANKVVVVDPNWNPAYDLQAQDRAYRIGQNRDVEVFRLVSSGTIEEIVYARQIYKQQQANIGYTASDERRYFKGVMDQSEKKGELFGLENLFTFQERNILLRDIMTKTNVAETKAGVGAVSFDAGLSQLDSDDEDDVLSNKSLGLPEDDISMSSQMKKIVESFTSTKTSGSGNKRLAKKRAGPDPINAILAKAGVQYTHENSEVIGRSEIEARLGKQAMELRNNLELSRKRVFEGSQSQSQSQPQSQHHSHLMEDDICYSGDESDDVKMIGEARAGGKEFKINYHYRPDEEVRRRQFCEMARLWGNEEPVEFALLVEGLTQDERRKMLERFYRVRRRELAGMK</sequence>
<dbReference type="Pfam" id="PF00271">
    <property type="entry name" value="Helicase_C"/>
    <property type="match status" value="1"/>
</dbReference>
<dbReference type="InterPro" id="IPR027417">
    <property type="entry name" value="P-loop_NTPase"/>
</dbReference>
<feature type="compositionally biased region" description="Low complexity" evidence="6">
    <location>
        <begin position="970"/>
        <end position="981"/>
    </location>
</feature>
<protein>
    <submittedName>
        <fullName evidence="9">Uncharacterized protein</fullName>
    </submittedName>
</protein>
<dbReference type="InterPro" id="IPR014001">
    <property type="entry name" value="Helicase_ATP-bd"/>
</dbReference>
<dbReference type="PANTHER" id="PTHR45629">
    <property type="entry name" value="SNF2/RAD54 FAMILY MEMBER"/>
    <property type="match status" value="1"/>
</dbReference>